<accession>A0AAE9BJJ6</accession>
<gene>
    <name evidence="2" type="ORF">FZC81_08775</name>
</gene>
<comment type="caution">
    <text evidence="2">The sequence shown here is derived from an EMBL/GenBank/DDBJ whole genome shotgun (WGS) entry which is preliminary data.</text>
</comment>
<keyword evidence="1" id="KW-0732">Signal</keyword>
<sequence length="91" mass="10085">MKKLPIIVICVALLAGCAGIMEKQEPICEGVAMFGGQDTTVQIYGVRKVANQTQYRAGYPFNWQWVSKNNFSSTTCDKKPEVRNDLPTKSA</sequence>
<proteinExistence type="predicted"/>
<reference evidence="2 3" key="1">
    <citation type="submission" date="2019-08" db="EMBL/GenBank/DDBJ databases">
        <title>Whole genome sequence analysis of bacterial isolates in patients.</title>
        <authorList>
            <person name="Jeong K.C."/>
        </authorList>
    </citation>
    <scope>NUCLEOTIDE SEQUENCE [LARGE SCALE GENOMIC DNA]</scope>
    <source>
        <strain evidence="2 3">KCJ3K342</strain>
    </source>
</reference>
<evidence type="ECO:0000256" key="1">
    <source>
        <dbReference type="SAM" id="SignalP"/>
    </source>
</evidence>
<dbReference type="EMBL" id="VTDZ01000028">
    <property type="protein sequence ID" value="TYS15114.1"/>
    <property type="molecule type" value="Genomic_DNA"/>
</dbReference>
<dbReference type="PROSITE" id="PS51257">
    <property type="entry name" value="PROKAR_LIPOPROTEIN"/>
    <property type="match status" value="1"/>
</dbReference>
<organism evidence="2 3">
    <name type="scientific">Enterobacter hormaechei</name>
    <dbReference type="NCBI Taxonomy" id="158836"/>
    <lineage>
        <taxon>Bacteria</taxon>
        <taxon>Pseudomonadati</taxon>
        <taxon>Pseudomonadota</taxon>
        <taxon>Gammaproteobacteria</taxon>
        <taxon>Enterobacterales</taxon>
        <taxon>Enterobacteriaceae</taxon>
        <taxon>Enterobacter</taxon>
        <taxon>Enterobacter cloacae complex</taxon>
    </lineage>
</organism>
<protein>
    <submittedName>
        <fullName evidence="2">Cor protein</fullName>
    </submittedName>
</protein>
<dbReference type="Proteomes" id="UP000322612">
    <property type="component" value="Unassembled WGS sequence"/>
</dbReference>
<evidence type="ECO:0000313" key="2">
    <source>
        <dbReference type="EMBL" id="TYS15114.1"/>
    </source>
</evidence>
<feature type="signal peptide" evidence="1">
    <location>
        <begin position="1"/>
        <end position="20"/>
    </location>
</feature>
<dbReference type="RefSeq" id="WP_148983957.1">
    <property type="nucleotide sequence ID" value="NZ_VKFT01000002.1"/>
</dbReference>
<name>A0AAE9BJJ6_9ENTR</name>
<dbReference type="AlphaFoldDB" id="A0AAE9BJJ6"/>
<evidence type="ECO:0000313" key="3">
    <source>
        <dbReference type="Proteomes" id="UP000322612"/>
    </source>
</evidence>
<feature type="chain" id="PRO_5041999232" evidence="1">
    <location>
        <begin position="21"/>
        <end position="91"/>
    </location>
</feature>